<comment type="caution">
    <text evidence="1">The sequence shown here is derived from an EMBL/GenBank/DDBJ whole genome shotgun (WGS) entry which is preliminary data.</text>
</comment>
<proteinExistence type="predicted"/>
<sequence>MARSKHPKPEVEAAIRHAEEHGWTIREGGGHAWGRMLCPYNDETCRCGEFCSTSIWSTPRSPGNHGKQLRRVVNNCTRERARRERAQRDPGDA</sequence>
<name>A0ABP7MIA5_9GAMM</name>
<evidence type="ECO:0000313" key="1">
    <source>
        <dbReference type="EMBL" id="GAA3923886.1"/>
    </source>
</evidence>
<organism evidence="1 2">
    <name type="scientific">Luteimonas lutimaris</name>
    <dbReference type="NCBI Taxonomy" id="698645"/>
    <lineage>
        <taxon>Bacteria</taxon>
        <taxon>Pseudomonadati</taxon>
        <taxon>Pseudomonadota</taxon>
        <taxon>Gammaproteobacteria</taxon>
        <taxon>Lysobacterales</taxon>
        <taxon>Lysobacteraceae</taxon>
        <taxon>Luteimonas</taxon>
    </lineage>
</organism>
<accession>A0ABP7MIA5</accession>
<evidence type="ECO:0000313" key="2">
    <source>
        <dbReference type="Proteomes" id="UP001501727"/>
    </source>
</evidence>
<keyword evidence="2" id="KW-1185">Reference proteome</keyword>
<protein>
    <recommendedName>
        <fullName evidence="3">Type II toxin-antitoxin system HicA family toxin</fullName>
    </recommendedName>
</protein>
<gene>
    <name evidence="1" type="ORF">GCM10022229_17250</name>
</gene>
<reference evidence="2" key="1">
    <citation type="journal article" date="2019" name="Int. J. Syst. Evol. Microbiol.">
        <title>The Global Catalogue of Microorganisms (GCM) 10K type strain sequencing project: providing services to taxonomists for standard genome sequencing and annotation.</title>
        <authorList>
            <consortium name="The Broad Institute Genomics Platform"/>
            <consortium name="The Broad Institute Genome Sequencing Center for Infectious Disease"/>
            <person name="Wu L."/>
            <person name="Ma J."/>
        </authorList>
    </citation>
    <scope>NUCLEOTIDE SEQUENCE [LARGE SCALE GENOMIC DNA]</scope>
    <source>
        <strain evidence="2">JCM 16916</strain>
    </source>
</reference>
<dbReference type="Proteomes" id="UP001501727">
    <property type="component" value="Unassembled WGS sequence"/>
</dbReference>
<dbReference type="EMBL" id="BAAAZU010000007">
    <property type="protein sequence ID" value="GAA3923886.1"/>
    <property type="molecule type" value="Genomic_DNA"/>
</dbReference>
<evidence type="ECO:0008006" key="3">
    <source>
        <dbReference type="Google" id="ProtNLM"/>
    </source>
</evidence>